<name>A0A6J5LKF0_9CAUD</name>
<sequence length="62" mass="6780">MASTETSEPKSDGIVNVVPLVMNTTLTAICQPVCHFNRHNTRPVPIGTVGDFDQATTIRRQI</sequence>
<reference evidence="2" key="1">
    <citation type="submission" date="2020-04" db="EMBL/GenBank/DDBJ databases">
        <authorList>
            <person name="Chiriac C."/>
            <person name="Salcher M."/>
            <person name="Ghai R."/>
            <person name="Kavagutti S V."/>
        </authorList>
    </citation>
    <scope>NUCLEOTIDE SEQUENCE</scope>
</reference>
<gene>
    <name evidence="1" type="ORF">UFOVP121_39</name>
    <name evidence="2" type="ORF">UFOVP277_44</name>
</gene>
<protein>
    <submittedName>
        <fullName evidence="2">Uncharacterized protein</fullName>
    </submittedName>
</protein>
<evidence type="ECO:0000313" key="1">
    <source>
        <dbReference type="EMBL" id="CAB4130848.1"/>
    </source>
</evidence>
<proteinExistence type="predicted"/>
<organism evidence="2">
    <name type="scientific">uncultured Caudovirales phage</name>
    <dbReference type="NCBI Taxonomy" id="2100421"/>
    <lineage>
        <taxon>Viruses</taxon>
        <taxon>Duplodnaviria</taxon>
        <taxon>Heunggongvirae</taxon>
        <taxon>Uroviricota</taxon>
        <taxon>Caudoviricetes</taxon>
        <taxon>Peduoviridae</taxon>
        <taxon>Maltschvirus</taxon>
        <taxon>Maltschvirus maltsch</taxon>
    </lineage>
</organism>
<dbReference type="EMBL" id="LR796293">
    <property type="protein sequence ID" value="CAB4134984.1"/>
    <property type="molecule type" value="Genomic_DNA"/>
</dbReference>
<dbReference type="EMBL" id="LR796243">
    <property type="protein sequence ID" value="CAB4130848.1"/>
    <property type="molecule type" value="Genomic_DNA"/>
</dbReference>
<evidence type="ECO:0000313" key="2">
    <source>
        <dbReference type="EMBL" id="CAB4134984.1"/>
    </source>
</evidence>
<accession>A0A6J5LKF0</accession>